<evidence type="ECO:0000256" key="2">
    <source>
        <dbReference type="ARBA" id="ARBA00023136"/>
    </source>
</evidence>
<evidence type="ECO:0000259" key="6">
    <source>
        <dbReference type="Pfam" id="PF04355"/>
    </source>
</evidence>
<sequence length="187" mass="19754">MARQPAPVNIRKPLMAALLLAAPALAGCAYLPPAPERPRNIFSTPIVPRGHAVSEEQIQQITPGVTTRSDVQALLGSPSQTSTFTDDSWYYFSSSTQLRPGRTLAVRDERVVAVNFGPEGTVTGVREIGEGDMPRVSFVSRETPTPGNDRSILQALFGNIGRFNSGPMGGAGGDIVPTGGPTPNTGR</sequence>
<feature type="chain" id="PRO_5047016041" evidence="5">
    <location>
        <begin position="27"/>
        <end position="187"/>
    </location>
</feature>
<dbReference type="PROSITE" id="PS51257">
    <property type="entry name" value="PROKAR_LIPOPROTEIN"/>
    <property type="match status" value="1"/>
</dbReference>
<keyword evidence="8" id="KW-1185">Reference proteome</keyword>
<evidence type="ECO:0000256" key="4">
    <source>
        <dbReference type="SAM" id="MobiDB-lite"/>
    </source>
</evidence>
<evidence type="ECO:0000313" key="7">
    <source>
        <dbReference type="EMBL" id="MBS7813153.1"/>
    </source>
</evidence>
<evidence type="ECO:0000313" key="8">
    <source>
        <dbReference type="Proteomes" id="UP000766336"/>
    </source>
</evidence>
<dbReference type="InterPro" id="IPR007450">
    <property type="entry name" value="BamE_dom"/>
</dbReference>
<protein>
    <submittedName>
        <fullName evidence="7">Outer membrane protein assembly factor BamE</fullName>
    </submittedName>
</protein>
<dbReference type="RefSeq" id="WP_213671851.1">
    <property type="nucleotide sequence ID" value="NZ_JAHCDA010000004.1"/>
</dbReference>
<evidence type="ECO:0000256" key="5">
    <source>
        <dbReference type="SAM" id="SignalP"/>
    </source>
</evidence>
<reference evidence="7 8" key="1">
    <citation type="submission" date="2021-05" db="EMBL/GenBank/DDBJ databases">
        <title>Roseococcus sp. XZZS9, whole genome shotgun sequencing project.</title>
        <authorList>
            <person name="Zhao G."/>
            <person name="Shen L."/>
        </authorList>
    </citation>
    <scope>NUCLEOTIDE SEQUENCE [LARGE SCALE GENOMIC DNA]</scope>
    <source>
        <strain evidence="7 8">XZZS9</strain>
    </source>
</reference>
<name>A0ABS5QKM0_9PROT</name>
<dbReference type="PANTHER" id="PTHR37482:SF1">
    <property type="entry name" value="OUTER MEMBRANE PROTEIN ASSEMBLY FACTOR BAME"/>
    <property type="match status" value="1"/>
</dbReference>
<dbReference type="EMBL" id="JAHCDA010000004">
    <property type="protein sequence ID" value="MBS7813153.1"/>
    <property type="molecule type" value="Genomic_DNA"/>
</dbReference>
<dbReference type="InterPro" id="IPR026592">
    <property type="entry name" value="BamE"/>
</dbReference>
<feature type="region of interest" description="Disordered" evidence="4">
    <location>
        <begin position="168"/>
        <end position="187"/>
    </location>
</feature>
<proteinExistence type="predicted"/>
<organism evidence="7 8">
    <name type="scientific">Roseococcus pinisoli</name>
    <dbReference type="NCBI Taxonomy" id="2835040"/>
    <lineage>
        <taxon>Bacteria</taxon>
        <taxon>Pseudomonadati</taxon>
        <taxon>Pseudomonadota</taxon>
        <taxon>Alphaproteobacteria</taxon>
        <taxon>Acetobacterales</taxon>
        <taxon>Roseomonadaceae</taxon>
        <taxon>Roseococcus</taxon>
    </lineage>
</organism>
<dbReference type="Gene3D" id="3.30.1450.10">
    <property type="match status" value="1"/>
</dbReference>
<dbReference type="PANTHER" id="PTHR37482">
    <property type="entry name" value="OUTER MEMBRANE PROTEIN ASSEMBLY FACTOR BAME"/>
    <property type="match status" value="1"/>
</dbReference>
<gene>
    <name evidence="7" type="ORF">KHU32_19565</name>
</gene>
<dbReference type="Proteomes" id="UP000766336">
    <property type="component" value="Unassembled WGS sequence"/>
</dbReference>
<keyword evidence="1 5" id="KW-0732">Signal</keyword>
<keyword evidence="2" id="KW-0472">Membrane</keyword>
<comment type="caution">
    <text evidence="7">The sequence shown here is derived from an EMBL/GenBank/DDBJ whole genome shotgun (WGS) entry which is preliminary data.</text>
</comment>
<feature type="domain" description="Outer membrane protein assembly factor BamE" evidence="6">
    <location>
        <begin position="50"/>
        <end position="124"/>
    </location>
</feature>
<keyword evidence="3" id="KW-0998">Cell outer membrane</keyword>
<dbReference type="Pfam" id="PF04355">
    <property type="entry name" value="BamE"/>
    <property type="match status" value="1"/>
</dbReference>
<evidence type="ECO:0000256" key="3">
    <source>
        <dbReference type="ARBA" id="ARBA00023237"/>
    </source>
</evidence>
<evidence type="ECO:0000256" key="1">
    <source>
        <dbReference type="ARBA" id="ARBA00022729"/>
    </source>
</evidence>
<feature type="signal peptide" evidence="5">
    <location>
        <begin position="1"/>
        <end position="26"/>
    </location>
</feature>
<dbReference type="InterPro" id="IPR037873">
    <property type="entry name" value="BamE-like"/>
</dbReference>
<accession>A0ABS5QKM0</accession>